<dbReference type="EMBL" id="CAJNXB010005788">
    <property type="protein sequence ID" value="CAF3446459.1"/>
    <property type="molecule type" value="Genomic_DNA"/>
</dbReference>
<evidence type="ECO:0000313" key="5">
    <source>
        <dbReference type="EMBL" id="CAF3475130.1"/>
    </source>
</evidence>
<dbReference type="PANTHER" id="PTHR22426">
    <property type="entry name" value="ARGININE_SERINE-RICH COILED-COIL PROTEIN 2"/>
    <property type="match status" value="1"/>
</dbReference>
<evidence type="ECO:0000313" key="7">
    <source>
        <dbReference type="EMBL" id="CAF4152164.1"/>
    </source>
</evidence>
<protein>
    <recommendedName>
        <fullName evidence="2">Small acidic protein-like domain-containing protein</fullName>
    </recommendedName>
</protein>
<dbReference type="EMBL" id="CAJNYD010003084">
    <property type="protein sequence ID" value="CAF3475130.1"/>
    <property type="molecule type" value="Genomic_DNA"/>
</dbReference>
<dbReference type="EMBL" id="CAJNXB010005788">
    <property type="protein sequence ID" value="CAF3446473.1"/>
    <property type="molecule type" value="Genomic_DNA"/>
</dbReference>
<dbReference type="Proteomes" id="UP000663851">
    <property type="component" value="Unassembled WGS sequence"/>
</dbReference>
<dbReference type="AlphaFoldDB" id="A0A818WE09"/>
<reference evidence="6" key="1">
    <citation type="submission" date="2021-02" db="EMBL/GenBank/DDBJ databases">
        <authorList>
            <person name="Nowell W R."/>
        </authorList>
    </citation>
    <scope>NUCLEOTIDE SEQUENCE</scope>
</reference>
<proteinExistence type="predicted"/>
<feature type="domain" description="Small acidic protein-like" evidence="2">
    <location>
        <begin position="222"/>
        <end position="283"/>
    </location>
</feature>
<dbReference type="EMBL" id="CAJNYU010000351">
    <property type="protein sequence ID" value="CAF3351972.1"/>
    <property type="molecule type" value="Genomic_DNA"/>
</dbReference>
<comment type="caution">
    <text evidence="6">The sequence shown here is derived from an EMBL/GenBank/DDBJ whole genome shotgun (WGS) entry which is preliminary data.</text>
</comment>
<dbReference type="Proteomes" id="UP000663833">
    <property type="component" value="Unassembled WGS sequence"/>
</dbReference>
<name>A0A818WE09_9BILA</name>
<evidence type="ECO:0000256" key="1">
    <source>
        <dbReference type="SAM" id="MobiDB-lite"/>
    </source>
</evidence>
<dbReference type="Proteomes" id="UP000663869">
    <property type="component" value="Unassembled WGS sequence"/>
</dbReference>
<dbReference type="EMBL" id="CAJOBO010000174">
    <property type="protein sequence ID" value="CAF4152164.1"/>
    <property type="molecule type" value="Genomic_DNA"/>
</dbReference>
<dbReference type="EMBL" id="CAJNYT010005231">
    <property type="protein sequence ID" value="CAF3722819.1"/>
    <property type="molecule type" value="Genomic_DNA"/>
</dbReference>
<gene>
    <name evidence="3" type="ORF">FME351_LOCUS4581</name>
    <name evidence="6" type="ORF">GRG538_LOCUS29758</name>
    <name evidence="7" type="ORF">HFQ381_LOCUS4415</name>
    <name evidence="5" type="ORF">LUA448_LOCUS23649</name>
    <name evidence="4" type="ORF">TIS948_LOCUS31600</name>
    <name evidence="8" type="ORF">TSG867_LOCUS6713</name>
</gene>
<dbReference type="Proteomes" id="UP000663872">
    <property type="component" value="Unassembled WGS sequence"/>
</dbReference>
<accession>A0A818WE09</accession>
<organism evidence="6 9">
    <name type="scientific">Rotaria socialis</name>
    <dbReference type="NCBI Taxonomy" id="392032"/>
    <lineage>
        <taxon>Eukaryota</taxon>
        <taxon>Metazoa</taxon>
        <taxon>Spiralia</taxon>
        <taxon>Gnathifera</taxon>
        <taxon>Rotifera</taxon>
        <taxon>Eurotatoria</taxon>
        <taxon>Bdelloidea</taxon>
        <taxon>Philodinida</taxon>
        <taxon>Philodinidae</taxon>
        <taxon>Rotaria</taxon>
    </lineage>
</organism>
<sequence length="298" mass="34544">MADKLNSDEATIEKPTSTTRSPENRDDKSRHRKRRDRSRSSSVKRHRHKRSRSRSRSRHHRQKRHRHTRSRSPRRKRSRSRSKRRSPRHHPNPIKNRNPYNEIRVTEDDKKRIHLEALQKLKDMAANETLDLSLLTIDDLKKTVDVPKELRSNQGATIMYQMDEIRKLIEELSGISIPKIYNTGAINPLQYAQQQRKRKLLWSKTNDKTSTSKVGAAITDGQDEKTAEKFRKLLGMKPGGNATNDTTESDAIHQQQQDTFDSLDKEYQTARITTHLRRGVGLGFLSQGSFVPSSADKN</sequence>
<dbReference type="EMBL" id="CAJOBQ010000253">
    <property type="protein sequence ID" value="CAF4308265.1"/>
    <property type="molecule type" value="Genomic_DNA"/>
</dbReference>
<feature type="region of interest" description="Disordered" evidence="1">
    <location>
        <begin position="1"/>
        <end position="105"/>
    </location>
</feature>
<dbReference type="Pfam" id="PF15477">
    <property type="entry name" value="SMAP"/>
    <property type="match status" value="1"/>
</dbReference>
<evidence type="ECO:0000259" key="2">
    <source>
        <dbReference type="Pfam" id="PF15477"/>
    </source>
</evidence>
<evidence type="ECO:0000313" key="9">
    <source>
        <dbReference type="Proteomes" id="UP000663872"/>
    </source>
</evidence>
<dbReference type="Proteomes" id="UP000663825">
    <property type="component" value="Unassembled WGS sequence"/>
</dbReference>
<feature type="compositionally biased region" description="Basic residues" evidence="1">
    <location>
        <begin position="30"/>
        <end position="92"/>
    </location>
</feature>
<dbReference type="InterPro" id="IPR028124">
    <property type="entry name" value="SMAP_dom"/>
</dbReference>
<dbReference type="OrthoDB" id="1928974at2759"/>
<dbReference type="PANTHER" id="PTHR22426:SF2">
    <property type="entry name" value="ARGININE_SERINE-RICH COILED-COIL PROTEIN 2"/>
    <property type="match status" value="1"/>
</dbReference>
<dbReference type="Proteomes" id="UP000663862">
    <property type="component" value="Unassembled WGS sequence"/>
</dbReference>
<evidence type="ECO:0000313" key="6">
    <source>
        <dbReference type="EMBL" id="CAF3722819.1"/>
    </source>
</evidence>
<evidence type="ECO:0000313" key="4">
    <source>
        <dbReference type="EMBL" id="CAF3446459.1"/>
    </source>
</evidence>
<evidence type="ECO:0000313" key="3">
    <source>
        <dbReference type="EMBL" id="CAF3351972.1"/>
    </source>
</evidence>
<evidence type="ECO:0000313" key="8">
    <source>
        <dbReference type="EMBL" id="CAF4308265.1"/>
    </source>
</evidence>